<gene>
    <name evidence="1" type="ORF">J2X78_004127</name>
</gene>
<keyword evidence="2" id="KW-1185">Reference proteome</keyword>
<proteinExistence type="predicted"/>
<name>A0ACC6L2E2_9SPHI</name>
<evidence type="ECO:0000313" key="2">
    <source>
        <dbReference type="Proteomes" id="UP001246858"/>
    </source>
</evidence>
<sequence>MKIFEDIKLKDGCMVGYFTLPDFVKVVAEFDLDKEDVPEESDFRELISNATAWASGLSADRLAALKNEIATELTDAAFQQSDYRPTAGDYSDLQHSLVVVGLYFYPEDVVVMVCEAKQEYPDMQINCQLDESYRLEDISVEKIS</sequence>
<accession>A0ACC6L2E2</accession>
<dbReference type="EMBL" id="JAVDTF010000004">
    <property type="protein sequence ID" value="MDR6785542.1"/>
    <property type="molecule type" value="Genomic_DNA"/>
</dbReference>
<organism evidence="1 2">
    <name type="scientific">Pedobacter africanus</name>
    <dbReference type="NCBI Taxonomy" id="151894"/>
    <lineage>
        <taxon>Bacteria</taxon>
        <taxon>Pseudomonadati</taxon>
        <taxon>Bacteroidota</taxon>
        <taxon>Sphingobacteriia</taxon>
        <taxon>Sphingobacteriales</taxon>
        <taxon>Sphingobacteriaceae</taxon>
        <taxon>Pedobacter</taxon>
    </lineage>
</organism>
<reference evidence="1" key="1">
    <citation type="submission" date="2023-07" db="EMBL/GenBank/DDBJ databases">
        <title>Sorghum-associated microbial communities from plants grown in Nebraska, USA.</title>
        <authorList>
            <person name="Schachtman D."/>
        </authorList>
    </citation>
    <scope>NUCLEOTIDE SEQUENCE</scope>
    <source>
        <strain evidence="1">2697</strain>
    </source>
</reference>
<evidence type="ECO:0000313" key="1">
    <source>
        <dbReference type="EMBL" id="MDR6785542.1"/>
    </source>
</evidence>
<comment type="caution">
    <text evidence="1">The sequence shown here is derived from an EMBL/GenBank/DDBJ whole genome shotgun (WGS) entry which is preliminary data.</text>
</comment>
<dbReference type="Proteomes" id="UP001246858">
    <property type="component" value="Unassembled WGS sequence"/>
</dbReference>
<protein>
    <submittedName>
        <fullName evidence="1">Uncharacterized protein</fullName>
    </submittedName>
</protein>